<proteinExistence type="predicted"/>
<comment type="caution">
    <text evidence="1">The sequence shown here is derived from an EMBL/GenBank/DDBJ whole genome shotgun (WGS) entry which is preliminary data.</text>
</comment>
<name>A0ACA9RWZ7_9GLOM</name>
<keyword evidence="2" id="KW-1185">Reference proteome</keyword>
<dbReference type="EMBL" id="CAJVQC010074798">
    <property type="protein sequence ID" value="CAG8813317.1"/>
    <property type="molecule type" value="Genomic_DNA"/>
</dbReference>
<dbReference type="Proteomes" id="UP000789920">
    <property type="component" value="Unassembled WGS sequence"/>
</dbReference>
<sequence length="114" mass="13177">LQRHQLFLPIPTGVENPMQQRWQEYSQQFNSWPAHQQTTALDEISSLLQEPAIVVQDSWEQHTRGRPVGARNAQSSTRRDPSAFELAEPGRRKCVLCHRTGHNHRTCPNNNKQN</sequence>
<reference evidence="1" key="1">
    <citation type="submission" date="2021-06" db="EMBL/GenBank/DDBJ databases">
        <authorList>
            <person name="Kallberg Y."/>
            <person name="Tangrot J."/>
            <person name="Rosling A."/>
        </authorList>
    </citation>
    <scope>NUCLEOTIDE SEQUENCE</scope>
    <source>
        <strain evidence="1">MA461A</strain>
    </source>
</reference>
<protein>
    <submittedName>
        <fullName evidence="1">15044_t:CDS:1</fullName>
    </submittedName>
</protein>
<evidence type="ECO:0000313" key="1">
    <source>
        <dbReference type="EMBL" id="CAG8813317.1"/>
    </source>
</evidence>
<evidence type="ECO:0000313" key="2">
    <source>
        <dbReference type="Proteomes" id="UP000789920"/>
    </source>
</evidence>
<gene>
    <name evidence="1" type="ORF">RPERSI_LOCUS23740</name>
</gene>
<organism evidence="1 2">
    <name type="scientific">Racocetra persica</name>
    <dbReference type="NCBI Taxonomy" id="160502"/>
    <lineage>
        <taxon>Eukaryota</taxon>
        <taxon>Fungi</taxon>
        <taxon>Fungi incertae sedis</taxon>
        <taxon>Mucoromycota</taxon>
        <taxon>Glomeromycotina</taxon>
        <taxon>Glomeromycetes</taxon>
        <taxon>Diversisporales</taxon>
        <taxon>Gigasporaceae</taxon>
        <taxon>Racocetra</taxon>
    </lineage>
</organism>
<accession>A0ACA9RWZ7</accession>
<feature type="non-terminal residue" evidence="1">
    <location>
        <position position="1"/>
    </location>
</feature>